<dbReference type="GO" id="GO:0043137">
    <property type="term" value="P:DNA replication, removal of RNA primer"/>
    <property type="evidence" value="ECO:0007669"/>
    <property type="project" value="TreeGrafter"/>
</dbReference>
<evidence type="ECO:0000256" key="11">
    <source>
        <dbReference type="PROSITE-ProRule" id="PRU01319"/>
    </source>
</evidence>
<evidence type="ECO:0000256" key="5">
    <source>
        <dbReference type="ARBA" id="ARBA00022490"/>
    </source>
</evidence>
<evidence type="ECO:0000256" key="7">
    <source>
        <dbReference type="ARBA" id="ARBA00022723"/>
    </source>
</evidence>
<keyword evidence="9 11" id="KW-0378">Hydrolase</keyword>
<accession>A0A2C6LBK9</accession>
<dbReference type="GO" id="GO:0032299">
    <property type="term" value="C:ribonuclease H2 complex"/>
    <property type="evidence" value="ECO:0007669"/>
    <property type="project" value="TreeGrafter"/>
</dbReference>
<keyword evidence="7 11" id="KW-0479">Metal-binding</keyword>
<keyword evidence="8 11" id="KW-0255">Endonuclease</keyword>
<evidence type="ECO:0000256" key="13">
    <source>
        <dbReference type="SAM" id="MobiDB-lite"/>
    </source>
</evidence>
<evidence type="ECO:0000256" key="4">
    <source>
        <dbReference type="ARBA" id="ARBA00007383"/>
    </source>
</evidence>
<comment type="catalytic activity">
    <reaction evidence="1 11 12">
        <text>Endonucleolytic cleavage to 5'-phosphomonoester.</text>
        <dbReference type="EC" id="3.1.26.4"/>
    </reaction>
</comment>
<feature type="region of interest" description="Disordered" evidence="13">
    <location>
        <begin position="272"/>
        <end position="551"/>
    </location>
</feature>
<dbReference type="Pfam" id="PF01351">
    <property type="entry name" value="RNase_HII"/>
    <property type="match status" value="2"/>
</dbReference>
<keyword evidence="5" id="KW-0963">Cytoplasm</keyword>
<sequence length="551" mass="58927">MLRRKHGSQAARPRETSLLPVTENELRSAGYSLVVGADEAGRGPLAGPVVAVAVCLPPSISDDGGLKGVYDSKQLSAEEREKAYNLLVSTPGLSYAVETRTNRQIDEMNILQASLDAMASAALRVAEEATANLSAGDPAGLSKKTGGQPSKLPKVKILLDGNHLPEKLKTSFEYSSGAPENKDKPRVCFTVDAQAVVKGDSKVASIAAASIIAKVTRDRLMDELHLLYPIYDFATHKGYPTPSHVAALRKHGPCREHRASFQPLRGLIEKGISPHPYDSFRTSSQQGTTTGPPGKGTGSAKSAVGPSMGKKTNKNSSVPAALKAHSKAAEHGAVQSSEHTERNHKVRVRKTIAKKSRAEKLTSKRTPHGERVRKRSAVVPGQAVEAGTAGRLHASQSSRSSGVTRSRTGRRTNSSQKVNLPDGSVARRTPDTHKRRAEGTKTNEPKQRRTDSRAAARDPAKGTDGGAPLPDGSSQKFADRRRNAVVHSQESRERLAEALQKNLLDPLLAQPSPAKSRQGKEVISAKKKLVAAPKPVKPGAATRRRQVGRSK</sequence>
<evidence type="ECO:0000256" key="9">
    <source>
        <dbReference type="ARBA" id="ARBA00022801"/>
    </source>
</evidence>
<comment type="subcellular location">
    <subcellularLocation>
        <location evidence="3">Cytoplasm</location>
    </subcellularLocation>
</comment>
<feature type="compositionally biased region" description="Low complexity" evidence="13">
    <location>
        <begin position="530"/>
        <end position="541"/>
    </location>
</feature>
<dbReference type="VEuPathDB" id="ToxoDB:CSUI_001723"/>
<feature type="domain" description="RNase H type-2" evidence="14">
    <location>
        <begin position="32"/>
        <end position="273"/>
    </location>
</feature>
<evidence type="ECO:0000256" key="12">
    <source>
        <dbReference type="RuleBase" id="RU003515"/>
    </source>
</evidence>
<feature type="compositionally biased region" description="Low complexity" evidence="13">
    <location>
        <begin position="282"/>
        <end position="302"/>
    </location>
</feature>
<protein>
    <recommendedName>
        <fullName evidence="12">Ribonuclease</fullName>
        <ecNumber evidence="12">3.1.26.4</ecNumber>
    </recommendedName>
</protein>
<dbReference type="EMBL" id="MIGC01000684">
    <property type="protein sequence ID" value="PHJ24424.1"/>
    <property type="molecule type" value="Genomic_DNA"/>
</dbReference>
<feature type="compositionally biased region" description="Basic residues" evidence="13">
    <location>
        <begin position="542"/>
        <end position="551"/>
    </location>
</feature>
<dbReference type="EC" id="3.1.26.4" evidence="12"/>
<dbReference type="InterPro" id="IPR012337">
    <property type="entry name" value="RNaseH-like_sf"/>
</dbReference>
<feature type="binding site" evidence="11">
    <location>
        <position position="38"/>
    </location>
    <ligand>
        <name>a divalent metal cation</name>
        <dbReference type="ChEBI" id="CHEBI:60240"/>
    </ligand>
</feature>
<dbReference type="InterPro" id="IPR024567">
    <property type="entry name" value="RNase_HII/HIII_dom"/>
</dbReference>
<keyword evidence="10" id="KW-0464">Manganese</keyword>
<dbReference type="GO" id="GO:0046872">
    <property type="term" value="F:metal ion binding"/>
    <property type="evidence" value="ECO:0007669"/>
    <property type="project" value="UniProtKB-KW"/>
</dbReference>
<dbReference type="NCBIfam" id="NF000595">
    <property type="entry name" value="PRK00015.1-3"/>
    <property type="match status" value="1"/>
</dbReference>
<comment type="caution">
    <text evidence="15">The sequence shown here is derived from an EMBL/GenBank/DDBJ whole genome shotgun (WGS) entry which is preliminary data.</text>
</comment>
<dbReference type="Proteomes" id="UP000221165">
    <property type="component" value="Unassembled WGS sequence"/>
</dbReference>
<evidence type="ECO:0000313" key="15">
    <source>
        <dbReference type="EMBL" id="PHJ24424.1"/>
    </source>
</evidence>
<evidence type="ECO:0000256" key="2">
    <source>
        <dbReference type="ARBA" id="ARBA00004065"/>
    </source>
</evidence>
<dbReference type="GO" id="GO:0003723">
    <property type="term" value="F:RNA binding"/>
    <property type="evidence" value="ECO:0007669"/>
    <property type="project" value="UniProtKB-UniRule"/>
</dbReference>
<dbReference type="InterPro" id="IPR022898">
    <property type="entry name" value="RNase_HII"/>
</dbReference>
<feature type="binding site" evidence="11">
    <location>
        <position position="39"/>
    </location>
    <ligand>
        <name>a divalent metal cation</name>
        <dbReference type="ChEBI" id="CHEBI:60240"/>
    </ligand>
</feature>
<dbReference type="OrthoDB" id="7462577at2759"/>
<gene>
    <name evidence="15" type="ORF">CSUI_001723</name>
</gene>
<evidence type="ECO:0000256" key="1">
    <source>
        <dbReference type="ARBA" id="ARBA00000077"/>
    </source>
</evidence>
<dbReference type="GO" id="GO:0004523">
    <property type="term" value="F:RNA-DNA hybrid ribonuclease activity"/>
    <property type="evidence" value="ECO:0007669"/>
    <property type="project" value="UniProtKB-UniRule"/>
</dbReference>
<dbReference type="SUPFAM" id="SSF53098">
    <property type="entry name" value="Ribonuclease H-like"/>
    <property type="match status" value="1"/>
</dbReference>
<evidence type="ECO:0000256" key="6">
    <source>
        <dbReference type="ARBA" id="ARBA00022722"/>
    </source>
</evidence>
<comment type="cofactor">
    <cofactor evidence="11">
        <name>Mn(2+)</name>
        <dbReference type="ChEBI" id="CHEBI:29035"/>
    </cofactor>
    <cofactor evidence="11">
        <name>Mg(2+)</name>
        <dbReference type="ChEBI" id="CHEBI:18420"/>
    </cofactor>
    <text evidence="11">Manganese or magnesium. Binds 1 divalent metal ion per monomer in the absence of substrate. May bind a second metal ion after substrate binding.</text>
</comment>
<dbReference type="AlphaFoldDB" id="A0A2C6LBK9"/>
<evidence type="ECO:0000256" key="8">
    <source>
        <dbReference type="ARBA" id="ARBA00022759"/>
    </source>
</evidence>
<feature type="region of interest" description="Disordered" evidence="13">
    <location>
        <begin position="1"/>
        <end position="21"/>
    </location>
</feature>
<dbReference type="CDD" id="cd07182">
    <property type="entry name" value="RNase_HII_bacteria_HII_like"/>
    <property type="match status" value="1"/>
</dbReference>
<evidence type="ECO:0000313" key="16">
    <source>
        <dbReference type="Proteomes" id="UP000221165"/>
    </source>
</evidence>
<evidence type="ECO:0000259" key="14">
    <source>
        <dbReference type="PROSITE" id="PS51975"/>
    </source>
</evidence>
<keyword evidence="6 11" id="KW-0540">Nuclease</keyword>
<feature type="compositionally biased region" description="Basic and acidic residues" evidence="13">
    <location>
        <begin position="356"/>
        <end position="370"/>
    </location>
</feature>
<dbReference type="GO" id="GO:0005737">
    <property type="term" value="C:cytoplasm"/>
    <property type="evidence" value="ECO:0007669"/>
    <property type="project" value="UniProtKB-SubCell"/>
</dbReference>
<dbReference type="InterPro" id="IPR036397">
    <property type="entry name" value="RNaseH_sf"/>
</dbReference>
<name>A0A2C6LBK9_9APIC</name>
<reference evidence="15 16" key="1">
    <citation type="journal article" date="2017" name="Int. J. Parasitol.">
        <title>The genome of the protozoan parasite Cystoisospora suis and a reverse vaccinology approach to identify vaccine candidates.</title>
        <authorList>
            <person name="Palmieri N."/>
            <person name="Shrestha A."/>
            <person name="Ruttkowski B."/>
            <person name="Beck T."/>
            <person name="Vogl C."/>
            <person name="Tomley F."/>
            <person name="Blake D.P."/>
            <person name="Joachim A."/>
        </authorList>
    </citation>
    <scope>NUCLEOTIDE SEQUENCE [LARGE SCALE GENOMIC DNA]</scope>
    <source>
        <strain evidence="15 16">Wien I</strain>
    </source>
</reference>
<dbReference type="GeneID" id="94425139"/>
<evidence type="ECO:0000256" key="3">
    <source>
        <dbReference type="ARBA" id="ARBA00004496"/>
    </source>
</evidence>
<feature type="compositionally biased region" description="Basic residues" evidence="13">
    <location>
        <begin position="344"/>
        <end position="355"/>
    </location>
</feature>
<dbReference type="RefSeq" id="XP_067926097.1">
    <property type="nucleotide sequence ID" value="XM_068061928.1"/>
</dbReference>
<evidence type="ECO:0000256" key="10">
    <source>
        <dbReference type="ARBA" id="ARBA00023211"/>
    </source>
</evidence>
<dbReference type="Gene3D" id="3.30.420.10">
    <property type="entry name" value="Ribonuclease H-like superfamily/Ribonuclease H"/>
    <property type="match status" value="1"/>
</dbReference>
<dbReference type="PANTHER" id="PTHR10954">
    <property type="entry name" value="RIBONUCLEASE H2 SUBUNIT A"/>
    <property type="match status" value="1"/>
</dbReference>
<dbReference type="HAMAP" id="MF_00052_B">
    <property type="entry name" value="RNase_HII_B"/>
    <property type="match status" value="1"/>
</dbReference>
<comment type="similarity">
    <text evidence="4 12">Belongs to the RNase HII family.</text>
</comment>
<keyword evidence="16" id="KW-1185">Reference proteome</keyword>
<comment type="function">
    <text evidence="2 12">Endonuclease that specifically degrades the RNA of RNA-DNA hybrids.</text>
</comment>
<feature type="compositionally biased region" description="Basic and acidic residues" evidence="13">
    <location>
        <begin position="428"/>
        <end position="461"/>
    </location>
</feature>
<dbReference type="PANTHER" id="PTHR10954:SF23">
    <property type="entry name" value="RIBONUCLEASE"/>
    <property type="match status" value="1"/>
</dbReference>
<dbReference type="InterPro" id="IPR001352">
    <property type="entry name" value="RNase_HII/HIII"/>
</dbReference>
<dbReference type="GO" id="GO:0006298">
    <property type="term" value="P:mismatch repair"/>
    <property type="evidence" value="ECO:0007669"/>
    <property type="project" value="TreeGrafter"/>
</dbReference>
<proteinExistence type="inferred from homology"/>
<dbReference type="PROSITE" id="PS51975">
    <property type="entry name" value="RNASE_H_2"/>
    <property type="match status" value="1"/>
</dbReference>
<feature type="compositionally biased region" description="Low complexity" evidence="13">
    <location>
        <begin position="395"/>
        <end position="416"/>
    </location>
</feature>
<organism evidence="15 16">
    <name type="scientific">Cystoisospora suis</name>
    <dbReference type="NCBI Taxonomy" id="483139"/>
    <lineage>
        <taxon>Eukaryota</taxon>
        <taxon>Sar</taxon>
        <taxon>Alveolata</taxon>
        <taxon>Apicomplexa</taxon>
        <taxon>Conoidasida</taxon>
        <taxon>Coccidia</taxon>
        <taxon>Eucoccidiorida</taxon>
        <taxon>Eimeriorina</taxon>
        <taxon>Sarcocystidae</taxon>
        <taxon>Cystoisospora</taxon>
    </lineage>
</organism>
<feature type="binding site" evidence="11">
    <location>
        <position position="160"/>
    </location>
    <ligand>
        <name>a divalent metal cation</name>
        <dbReference type="ChEBI" id="CHEBI:60240"/>
    </ligand>
</feature>